<name>A0ABD2ZGW2_9GENT</name>
<accession>A0ABD2ZGW2</accession>
<gene>
    <name evidence="1" type="ORF">ACH5RR_020246</name>
</gene>
<keyword evidence="2" id="KW-1185">Reference proteome</keyword>
<proteinExistence type="predicted"/>
<dbReference type="Proteomes" id="UP001630127">
    <property type="component" value="Unassembled WGS sequence"/>
</dbReference>
<comment type="caution">
    <text evidence="1">The sequence shown here is derived from an EMBL/GenBank/DDBJ whole genome shotgun (WGS) entry which is preliminary data.</text>
</comment>
<protein>
    <submittedName>
        <fullName evidence="1">Uncharacterized protein</fullName>
    </submittedName>
</protein>
<dbReference type="EMBL" id="JBJUIK010000009">
    <property type="protein sequence ID" value="KAL3517657.1"/>
    <property type="molecule type" value="Genomic_DNA"/>
</dbReference>
<evidence type="ECO:0000313" key="2">
    <source>
        <dbReference type="Proteomes" id="UP001630127"/>
    </source>
</evidence>
<dbReference type="AlphaFoldDB" id="A0ABD2ZGW2"/>
<organism evidence="1 2">
    <name type="scientific">Cinchona calisaya</name>
    <dbReference type="NCBI Taxonomy" id="153742"/>
    <lineage>
        <taxon>Eukaryota</taxon>
        <taxon>Viridiplantae</taxon>
        <taxon>Streptophyta</taxon>
        <taxon>Embryophyta</taxon>
        <taxon>Tracheophyta</taxon>
        <taxon>Spermatophyta</taxon>
        <taxon>Magnoliopsida</taxon>
        <taxon>eudicotyledons</taxon>
        <taxon>Gunneridae</taxon>
        <taxon>Pentapetalae</taxon>
        <taxon>asterids</taxon>
        <taxon>lamiids</taxon>
        <taxon>Gentianales</taxon>
        <taxon>Rubiaceae</taxon>
        <taxon>Cinchonoideae</taxon>
        <taxon>Cinchoneae</taxon>
        <taxon>Cinchona</taxon>
    </lineage>
</organism>
<reference evidence="1 2" key="1">
    <citation type="submission" date="2024-11" db="EMBL/GenBank/DDBJ databases">
        <title>A near-complete genome assembly of Cinchona calisaya.</title>
        <authorList>
            <person name="Lian D.C."/>
            <person name="Zhao X.W."/>
            <person name="Wei L."/>
        </authorList>
    </citation>
    <scope>NUCLEOTIDE SEQUENCE [LARGE SCALE GENOMIC DNA]</scope>
    <source>
        <tissue evidence="1">Nenye</tissue>
    </source>
</reference>
<sequence>MKPGPKSFTTDLCIYRFELLTKGFEPDDIPLNDYEGGFEELLNLKAEEQLRMREESSIHSQGFDLAMHYFSWGPNNNYPNTSGSFEFDKNLLDFLSARSAQPRSPQPYLKLSPTVRLEASSSQSL</sequence>
<evidence type="ECO:0000313" key="1">
    <source>
        <dbReference type="EMBL" id="KAL3517657.1"/>
    </source>
</evidence>